<feature type="compositionally biased region" description="Basic and acidic residues" evidence="1">
    <location>
        <begin position="239"/>
        <end position="258"/>
    </location>
</feature>
<feature type="region of interest" description="Disordered" evidence="1">
    <location>
        <begin position="192"/>
        <end position="258"/>
    </location>
</feature>
<reference evidence="4" key="1">
    <citation type="journal article" date="2015" name="Nature">
        <title>Complex archaea that bridge the gap between prokaryotes and eukaryotes.</title>
        <authorList>
            <person name="Spang A."/>
            <person name="Saw J.H."/>
            <person name="Jorgensen S.L."/>
            <person name="Zaremba-Niedzwiedzka K."/>
            <person name="Martijn J."/>
            <person name="Lind A.E."/>
            <person name="van Eijk R."/>
            <person name="Schleper C."/>
            <person name="Guy L."/>
            <person name="Ettema T.J."/>
        </authorList>
    </citation>
    <scope>NUCLEOTIDE SEQUENCE</scope>
</reference>
<feature type="domain" description="Nuclease associated modular" evidence="2">
    <location>
        <begin position="99"/>
        <end position="115"/>
    </location>
</feature>
<dbReference type="InterPro" id="IPR041920">
    <property type="entry name" value="ROS/MUCR_sf"/>
</dbReference>
<dbReference type="InterPro" id="IPR003611">
    <property type="entry name" value="NUMOD3"/>
</dbReference>
<feature type="domain" description="Nuclease associated modular" evidence="2">
    <location>
        <begin position="212"/>
        <end position="228"/>
    </location>
</feature>
<dbReference type="Pfam" id="PF01844">
    <property type="entry name" value="HNH"/>
    <property type="match status" value="1"/>
</dbReference>
<feature type="domain" description="HNH nuclease" evidence="3">
    <location>
        <begin position="289"/>
        <end position="342"/>
    </location>
</feature>
<feature type="domain" description="Nuclease associated modular" evidence="2">
    <location>
        <begin position="82"/>
        <end position="98"/>
    </location>
</feature>
<dbReference type="CDD" id="cd00085">
    <property type="entry name" value="HNHc"/>
    <property type="match status" value="1"/>
</dbReference>
<dbReference type="Gene3D" id="1.10.30.50">
    <property type="match status" value="1"/>
</dbReference>
<evidence type="ECO:0008006" key="5">
    <source>
        <dbReference type="Google" id="ProtNLM"/>
    </source>
</evidence>
<accession>A0A0F9XDE0</accession>
<proteinExistence type="predicted"/>
<comment type="caution">
    <text evidence="4">The sequence shown here is derived from an EMBL/GenBank/DDBJ whole genome shotgun (WGS) entry which is preliminary data.</text>
</comment>
<organism evidence="4">
    <name type="scientific">marine sediment metagenome</name>
    <dbReference type="NCBI Taxonomy" id="412755"/>
    <lineage>
        <taxon>unclassified sequences</taxon>
        <taxon>metagenomes</taxon>
        <taxon>ecological metagenomes</taxon>
    </lineage>
</organism>
<dbReference type="AlphaFoldDB" id="A0A0F9XDE0"/>
<gene>
    <name evidence="4" type="ORF">LCGC14_0236260</name>
</gene>
<dbReference type="InterPro" id="IPR003615">
    <property type="entry name" value="HNH_nuc"/>
</dbReference>
<evidence type="ECO:0000313" key="4">
    <source>
        <dbReference type="EMBL" id="KKN89778.1"/>
    </source>
</evidence>
<feature type="compositionally biased region" description="Polar residues" evidence="1">
    <location>
        <begin position="219"/>
        <end position="232"/>
    </location>
</feature>
<dbReference type="SMART" id="SM00496">
    <property type="entry name" value="IENR2"/>
    <property type="match status" value="5"/>
</dbReference>
<dbReference type="Gene3D" id="1.10.10.1550">
    <property type="entry name" value="ROS/MUCR transcriptional regulator protein"/>
    <property type="match status" value="1"/>
</dbReference>
<evidence type="ECO:0000259" key="2">
    <source>
        <dbReference type="SMART" id="SM00496"/>
    </source>
</evidence>
<feature type="domain" description="Nuclease associated modular" evidence="2">
    <location>
        <begin position="253"/>
        <end position="269"/>
    </location>
</feature>
<feature type="compositionally biased region" description="Basic residues" evidence="1">
    <location>
        <begin position="93"/>
        <end position="102"/>
    </location>
</feature>
<dbReference type="EMBL" id="LAZR01000116">
    <property type="protein sequence ID" value="KKN89778.1"/>
    <property type="molecule type" value="Genomic_DNA"/>
</dbReference>
<protein>
    <recommendedName>
        <fullName evidence="5">HNH nuclease domain-containing protein</fullName>
    </recommendedName>
</protein>
<dbReference type="SUPFAM" id="SSF64496">
    <property type="entry name" value="DNA-binding domain of intron-encoded endonucleases"/>
    <property type="match status" value="2"/>
</dbReference>
<evidence type="ECO:0000256" key="1">
    <source>
        <dbReference type="SAM" id="MobiDB-lite"/>
    </source>
</evidence>
<feature type="domain" description="Nuclease associated modular" evidence="2">
    <location>
        <begin position="236"/>
        <end position="252"/>
    </location>
</feature>
<feature type="compositionally biased region" description="Basic and acidic residues" evidence="1">
    <location>
        <begin position="197"/>
        <end position="212"/>
    </location>
</feature>
<dbReference type="GO" id="GO:0003677">
    <property type="term" value="F:DNA binding"/>
    <property type="evidence" value="ECO:0007669"/>
    <property type="project" value="InterPro"/>
</dbReference>
<dbReference type="SMART" id="SM00507">
    <property type="entry name" value="HNHc"/>
    <property type="match status" value="1"/>
</dbReference>
<sequence length="398" mass="45567">MMWSFFEKVEGIDYVVCQVCGRRQKELGMHLTQIHHMTKDSYLKLHLGALIVSQNSHDKRSKANSGRERSPEWISKWLASMKGYKHSEETKRKIGRKSAGRKHSPETLHKMCEAQRKSCLERGLKLCPPKEDLYVSGLIEGEDYVVCRECDKRFQVLTGFHLKTHNITMAEYRRRYPNVSLFSRKICNKQSESQTGRYEDPEERRKLSESHRGVRPSLETLQKLSEINSGERNPNYGKKHSEETKCKMSESHKGIKKSAEARRKISGQNHYNWKGGSSFEPYSLKWTSDLKQSIRDRDNHVCQLCGKSAEKNGKNLDVHHIDEDKMNSNPSNLIAFCSSCHTSFNTRGRPQAFTPLLQAIAAGDQPGCMWKPLLGQKNADVLATMIEGICGQYEMVGV</sequence>
<evidence type="ECO:0000259" key="3">
    <source>
        <dbReference type="SMART" id="SM00507"/>
    </source>
</evidence>
<name>A0A0F9XDE0_9ZZZZ</name>
<dbReference type="GO" id="GO:0008270">
    <property type="term" value="F:zinc ion binding"/>
    <property type="evidence" value="ECO:0007669"/>
    <property type="project" value="InterPro"/>
</dbReference>
<dbReference type="InterPro" id="IPR002711">
    <property type="entry name" value="HNH"/>
</dbReference>
<dbReference type="Pfam" id="PF07460">
    <property type="entry name" value="NUMOD3"/>
    <property type="match status" value="2"/>
</dbReference>
<feature type="region of interest" description="Disordered" evidence="1">
    <location>
        <begin position="84"/>
        <end position="106"/>
    </location>
</feature>
<dbReference type="GO" id="GO:0004519">
    <property type="term" value="F:endonuclease activity"/>
    <property type="evidence" value="ECO:0007669"/>
    <property type="project" value="InterPro"/>
</dbReference>